<protein>
    <recommendedName>
        <fullName evidence="5">Septum formation initiator</fullName>
    </recommendedName>
</protein>
<sequence length="125" mass="14506">MRNFQKKRVWRNILQSRPVLVLLGAIILIFAWSVLGFWNKMEETGKNKQAVENKVAELKEQKEKLLADINSLQTEEGKEKFFRENYGLAKEGENVIVVVEDKTPPAPPKTSFSDDFFSFLKNIFK</sequence>
<comment type="caution">
    <text evidence="3">The sequence shown here is derived from an EMBL/GenBank/DDBJ whole genome shotgun (WGS) entry which is preliminary data.</text>
</comment>
<keyword evidence="2" id="KW-1133">Transmembrane helix</keyword>
<evidence type="ECO:0000313" key="4">
    <source>
        <dbReference type="Proteomes" id="UP000034301"/>
    </source>
</evidence>
<evidence type="ECO:0000256" key="2">
    <source>
        <dbReference type="SAM" id="Phobius"/>
    </source>
</evidence>
<dbReference type="AlphaFoldDB" id="A0A0G0QTG0"/>
<feature type="transmembrane region" description="Helical" evidence="2">
    <location>
        <begin position="20"/>
        <end position="38"/>
    </location>
</feature>
<reference evidence="3 4" key="1">
    <citation type="journal article" date="2015" name="Nature">
        <title>rRNA introns, odd ribosomes, and small enigmatic genomes across a large radiation of phyla.</title>
        <authorList>
            <person name="Brown C.T."/>
            <person name="Hug L.A."/>
            <person name="Thomas B.C."/>
            <person name="Sharon I."/>
            <person name="Castelle C.J."/>
            <person name="Singh A."/>
            <person name="Wilkins M.J."/>
            <person name="Williams K.H."/>
            <person name="Banfield J.F."/>
        </authorList>
    </citation>
    <scope>NUCLEOTIDE SEQUENCE [LARGE SCALE GENOMIC DNA]</scope>
</reference>
<keyword evidence="1" id="KW-0175">Coiled coil</keyword>
<organism evidence="3 4">
    <name type="scientific">Candidatus Nomurabacteria bacterium GW2011_GWF2_40_12</name>
    <dbReference type="NCBI Taxonomy" id="1618776"/>
    <lineage>
        <taxon>Bacteria</taxon>
        <taxon>Candidatus Nomuraibacteriota</taxon>
    </lineage>
</organism>
<dbReference type="EMBL" id="LBYC01000003">
    <property type="protein sequence ID" value="KKR43503.1"/>
    <property type="molecule type" value="Genomic_DNA"/>
</dbReference>
<feature type="coiled-coil region" evidence="1">
    <location>
        <begin position="41"/>
        <end position="75"/>
    </location>
</feature>
<accession>A0A0G0QTG0</accession>
<evidence type="ECO:0008006" key="5">
    <source>
        <dbReference type="Google" id="ProtNLM"/>
    </source>
</evidence>
<evidence type="ECO:0000256" key="1">
    <source>
        <dbReference type="SAM" id="Coils"/>
    </source>
</evidence>
<gene>
    <name evidence="3" type="ORF">UT78_C0003G0022</name>
</gene>
<proteinExistence type="predicted"/>
<keyword evidence="2" id="KW-0812">Transmembrane</keyword>
<evidence type="ECO:0000313" key="3">
    <source>
        <dbReference type="EMBL" id="KKR43503.1"/>
    </source>
</evidence>
<dbReference type="Proteomes" id="UP000034301">
    <property type="component" value="Unassembled WGS sequence"/>
</dbReference>
<name>A0A0G0QTG0_9BACT</name>
<dbReference type="InterPro" id="IPR007060">
    <property type="entry name" value="FtsL/DivIC"/>
</dbReference>
<dbReference type="Pfam" id="PF04977">
    <property type="entry name" value="DivIC"/>
    <property type="match status" value="1"/>
</dbReference>
<keyword evidence="2" id="KW-0472">Membrane</keyword>